<comment type="caution">
    <text evidence="3">The sequence shown here is derived from an EMBL/GenBank/DDBJ whole genome shotgun (WGS) entry which is preliminary data.</text>
</comment>
<keyword evidence="2" id="KW-0812">Transmembrane</keyword>
<name>W7YFS8_9BACL</name>
<dbReference type="EMBL" id="BAVZ01000001">
    <property type="protein sequence ID" value="GAF06378.1"/>
    <property type="molecule type" value="Genomic_DNA"/>
</dbReference>
<dbReference type="InterPro" id="IPR008949">
    <property type="entry name" value="Isoprenoid_synthase_dom_sf"/>
</dbReference>
<dbReference type="RefSeq" id="WP_052019976.1">
    <property type="nucleotide sequence ID" value="NZ_BAVZ01000001.1"/>
</dbReference>
<gene>
    <name evidence="3" type="ORF">JCM16418_331</name>
</gene>
<dbReference type="AlphaFoldDB" id="W7YFS8"/>
<dbReference type="Proteomes" id="UP000019364">
    <property type="component" value="Unassembled WGS sequence"/>
</dbReference>
<dbReference type="Pfam" id="PF00348">
    <property type="entry name" value="polyprenyl_synt"/>
    <property type="match status" value="1"/>
</dbReference>
<dbReference type="InterPro" id="IPR000092">
    <property type="entry name" value="Polyprenyl_synt"/>
</dbReference>
<keyword evidence="1" id="KW-0808">Transferase</keyword>
<dbReference type="InterPro" id="IPR033965">
    <property type="entry name" value="ComQ"/>
</dbReference>
<evidence type="ECO:0000256" key="2">
    <source>
        <dbReference type="SAM" id="Phobius"/>
    </source>
</evidence>
<reference evidence="3 4" key="1">
    <citation type="journal article" date="2014" name="Genome Announc.">
        <title>Draft Genome Sequence of Paenibacillus pini JCM 16418T, Isolated from the Rhizosphere of Pine Tree.</title>
        <authorList>
            <person name="Yuki M."/>
            <person name="Oshima K."/>
            <person name="Suda W."/>
            <person name="Oshida Y."/>
            <person name="Kitamura K."/>
            <person name="Iida Y."/>
            <person name="Hattori M."/>
            <person name="Ohkuma M."/>
        </authorList>
    </citation>
    <scope>NUCLEOTIDE SEQUENCE [LARGE SCALE GENOMIC DNA]</scope>
    <source>
        <strain evidence="3 4">JCM 16418</strain>
    </source>
</reference>
<dbReference type="CDD" id="cd00867">
    <property type="entry name" value="Trans_IPPS"/>
    <property type="match status" value="1"/>
</dbReference>
<proteinExistence type="inferred from homology"/>
<keyword evidence="2" id="KW-0472">Membrane</keyword>
<dbReference type="STRING" id="1236976.JCM16418_331"/>
<protein>
    <submittedName>
        <fullName evidence="3">Transcriptional regulator</fullName>
    </submittedName>
</protein>
<keyword evidence="2" id="KW-1133">Transmembrane helix</keyword>
<dbReference type="GO" id="GO:0008299">
    <property type="term" value="P:isoprenoid biosynthetic process"/>
    <property type="evidence" value="ECO:0007669"/>
    <property type="project" value="InterPro"/>
</dbReference>
<dbReference type="SFLD" id="SFLDS00005">
    <property type="entry name" value="Isoprenoid_Synthase_Type_I"/>
    <property type="match status" value="1"/>
</dbReference>
<dbReference type="GO" id="GO:0004659">
    <property type="term" value="F:prenyltransferase activity"/>
    <property type="evidence" value="ECO:0007669"/>
    <property type="project" value="InterPro"/>
</dbReference>
<dbReference type="OrthoDB" id="1792811at2"/>
<dbReference type="Gene3D" id="1.10.600.10">
    <property type="entry name" value="Farnesyl Diphosphate Synthase"/>
    <property type="match status" value="1"/>
</dbReference>
<evidence type="ECO:0000313" key="3">
    <source>
        <dbReference type="EMBL" id="GAF06378.1"/>
    </source>
</evidence>
<evidence type="ECO:0000256" key="1">
    <source>
        <dbReference type="RuleBase" id="RU004466"/>
    </source>
</evidence>
<dbReference type="SFLD" id="SFLDG01211">
    <property type="entry name" value="Competence_Regulatory_Protein"/>
    <property type="match status" value="1"/>
</dbReference>
<comment type="similarity">
    <text evidence="1">Belongs to the FPP/GGPP synthase family.</text>
</comment>
<feature type="transmembrane region" description="Helical" evidence="2">
    <location>
        <begin position="233"/>
        <end position="254"/>
    </location>
</feature>
<sequence>MQSYAEKIEEQLYELVRNHFKTDLAFYALQFLEHKCKEKHLFGGLTVLHYRMFGGQSEHIYRVAAAMELAILSLDIFDDLQDEDQPNIIWRQCPQAIAMNAALGFVLLARQSLMSSELDKERLLQVEACWDRSLLTAVNGQTTDLLNRIATEEEYYQMIREKSSSLVVMACMTGTLLSTGYWNETVEKYACELGFASQLKNDIRDLVNWDSKNDFLQRKRTLLTLYLMKYAPLIRNGFVIILRAILILVTRCTVKKKLKNSFNPQEHFCILKYK</sequence>
<dbReference type="eggNOG" id="COG0142">
    <property type="taxonomic scope" value="Bacteria"/>
</dbReference>
<evidence type="ECO:0000313" key="4">
    <source>
        <dbReference type="Proteomes" id="UP000019364"/>
    </source>
</evidence>
<dbReference type="SUPFAM" id="SSF48576">
    <property type="entry name" value="Terpenoid synthases"/>
    <property type="match status" value="1"/>
</dbReference>
<organism evidence="3 4">
    <name type="scientific">Paenibacillus pini JCM 16418</name>
    <dbReference type="NCBI Taxonomy" id="1236976"/>
    <lineage>
        <taxon>Bacteria</taxon>
        <taxon>Bacillati</taxon>
        <taxon>Bacillota</taxon>
        <taxon>Bacilli</taxon>
        <taxon>Bacillales</taxon>
        <taxon>Paenibacillaceae</taxon>
        <taxon>Paenibacillus</taxon>
    </lineage>
</organism>
<keyword evidence="4" id="KW-1185">Reference proteome</keyword>
<accession>W7YFS8</accession>